<evidence type="ECO:0000256" key="1">
    <source>
        <dbReference type="ARBA" id="ARBA00022741"/>
    </source>
</evidence>
<dbReference type="GO" id="GO:0005524">
    <property type="term" value="F:ATP binding"/>
    <property type="evidence" value="ECO:0007669"/>
    <property type="project" value="UniProtKB-UniRule"/>
</dbReference>
<protein>
    <submittedName>
        <fullName evidence="5">MAPK-activated protein kinase Srk1</fullName>
    </submittedName>
</protein>
<evidence type="ECO:0000256" key="2">
    <source>
        <dbReference type="ARBA" id="ARBA00022840"/>
    </source>
</evidence>
<dbReference type="SMART" id="SM00220">
    <property type="entry name" value="S_TKc"/>
    <property type="match status" value="1"/>
</dbReference>
<dbReference type="InterPro" id="IPR008271">
    <property type="entry name" value="Ser/Thr_kinase_AS"/>
</dbReference>
<dbReference type="Gene3D" id="3.30.200.20">
    <property type="entry name" value="Phosphorylase Kinase, domain 1"/>
    <property type="match status" value="1"/>
</dbReference>
<dbReference type="PROSITE" id="PS00108">
    <property type="entry name" value="PROTEIN_KINASE_ST"/>
    <property type="match status" value="1"/>
</dbReference>
<dbReference type="AlphaFoldDB" id="A0AAF0ENL2"/>
<evidence type="ECO:0000313" key="6">
    <source>
        <dbReference type="Proteomes" id="UP001219933"/>
    </source>
</evidence>
<organism evidence="5 6">
    <name type="scientific">Malassezia cuniculi</name>
    <dbReference type="NCBI Taxonomy" id="948313"/>
    <lineage>
        <taxon>Eukaryota</taxon>
        <taxon>Fungi</taxon>
        <taxon>Dikarya</taxon>
        <taxon>Basidiomycota</taxon>
        <taxon>Ustilaginomycotina</taxon>
        <taxon>Malasseziomycetes</taxon>
        <taxon>Malasseziales</taxon>
        <taxon>Malasseziaceae</taxon>
        <taxon>Malassezia</taxon>
    </lineage>
</organism>
<accession>A0AAF0ENL2</accession>
<dbReference type="InterPro" id="IPR011009">
    <property type="entry name" value="Kinase-like_dom_sf"/>
</dbReference>
<evidence type="ECO:0000256" key="3">
    <source>
        <dbReference type="PROSITE-ProRule" id="PRU10141"/>
    </source>
</evidence>
<sequence>MLERLSFFVRHGKAAAALHKKQHGSEDGPIPVAQSFVTPAVVATATATPTFSETPYTAESAEELGREAIALDAAVRKSSRYTKEAEMLVAHEKEAAGHAREDKYTGLDERYELCGRLGQGTFSQVMRAHDKQTGTDVAIKIVSKAGLSHQGDRLDKNFREKAHGMERETVLKEVQIMRRAEHPNIVRLIDFSESDEYYFLVMELLDGGELFEQIVYLTYFSEPLTRHVMLQVAQAIRHLHEECGVVHRDIKPENLLFEKIDIIPNEHAVNRPYDDDKKDEGMFVHGKGSGGIGTVKLADFGLSKVVWEHNTKTPCGTVGYTAPEIVNDEHYSKAVDMWALGCVMYTLLCGFPPFYDESIEVLTNKVSKGEYSFLSPWWDDISESAKDLVANLLCIDPERRYTIDQFLAHEWCRGPTVSRPVPKPAANPATPFCDDNNPPRIGNDAGRLREAFDVTYAVHRIAEENAKRASKTFKNQPQLSMSVPRQFSLHMDDSTLLARRRRGVAANVH</sequence>
<dbReference type="InterPro" id="IPR017441">
    <property type="entry name" value="Protein_kinase_ATP_BS"/>
</dbReference>
<dbReference type="Gene3D" id="1.10.510.10">
    <property type="entry name" value="Transferase(Phosphotransferase) domain 1"/>
    <property type="match status" value="1"/>
</dbReference>
<dbReference type="Proteomes" id="UP001219933">
    <property type="component" value="Chromosome 1"/>
</dbReference>
<feature type="domain" description="Protein kinase" evidence="4">
    <location>
        <begin position="111"/>
        <end position="412"/>
    </location>
</feature>
<evidence type="ECO:0000259" key="4">
    <source>
        <dbReference type="PROSITE" id="PS50011"/>
    </source>
</evidence>
<keyword evidence="2 3" id="KW-0067">ATP-binding</keyword>
<gene>
    <name evidence="5" type="primary">srk1</name>
    <name evidence="5" type="ORF">MCUN1_000464</name>
</gene>
<feature type="binding site" evidence="3">
    <location>
        <position position="140"/>
    </location>
    <ligand>
        <name>ATP</name>
        <dbReference type="ChEBI" id="CHEBI:30616"/>
    </ligand>
</feature>
<dbReference type="PANTHER" id="PTHR24347">
    <property type="entry name" value="SERINE/THREONINE-PROTEIN KINASE"/>
    <property type="match status" value="1"/>
</dbReference>
<evidence type="ECO:0000313" key="5">
    <source>
        <dbReference type="EMBL" id="WFD33651.1"/>
    </source>
</evidence>
<dbReference type="PROSITE" id="PS50011">
    <property type="entry name" value="PROTEIN_KINASE_DOM"/>
    <property type="match status" value="1"/>
</dbReference>
<keyword evidence="1 3" id="KW-0547">Nucleotide-binding</keyword>
<dbReference type="InterPro" id="IPR000719">
    <property type="entry name" value="Prot_kinase_dom"/>
</dbReference>
<dbReference type="SUPFAM" id="SSF56112">
    <property type="entry name" value="Protein kinase-like (PK-like)"/>
    <property type="match status" value="1"/>
</dbReference>
<dbReference type="Pfam" id="PF00069">
    <property type="entry name" value="Pkinase"/>
    <property type="match status" value="1"/>
</dbReference>
<keyword evidence="5" id="KW-0418">Kinase</keyword>
<keyword evidence="5" id="KW-0808">Transferase</keyword>
<dbReference type="GO" id="GO:0004672">
    <property type="term" value="F:protein kinase activity"/>
    <property type="evidence" value="ECO:0007669"/>
    <property type="project" value="InterPro"/>
</dbReference>
<proteinExistence type="predicted"/>
<reference evidence="5" key="1">
    <citation type="submission" date="2023-03" db="EMBL/GenBank/DDBJ databases">
        <title>Mating type loci evolution in Malassezia.</title>
        <authorList>
            <person name="Coelho M.A."/>
        </authorList>
    </citation>
    <scope>NUCLEOTIDE SEQUENCE</scope>
    <source>
        <strain evidence="5">CBS 11721</strain>
    </source>
</reference>
<dbReference type="PROSITE" id="PS00107">
    <property type="entry name" value="PROTEIN_KINASE_ATP"/>
    <property type="match status" value="1"/>
</dbReference>
<name>A0AAF0ENL2_9BASI</name>
<keyword evidence="6" id="KW-1185">Reference proteome</keyword>
<dbReference type="EMBL" id="CP119877">
    <property type="protein sequence ID" value="WFD33651.1"/>
    <property type="molecule type" value="Genomic_DNA"/>
</dbReference>